<reference evidence="2 3" key="1">
    <citation type="submission" date="2019-04" db="EMBL/GenBank/DDBJ databases">
        <title>Shimia ponticola sp. nov., isolated from seawater.</title>
        <authorList>
            <person name="Kim Y.-O."/>
            <person name="Yoon J.-H."/>
        </authorList>
    </citation>
    <scope>NUCLEOTIDE SEQUENCE [LARGE SCALE GENOMIC DNA]</scope>
    <source>
        <strain evidence="2 3">MYP11</strain>
    </source>
</reference>
<dbReference type="AlphaFoldDB" id="A0A4S4ND02"/>
<keyword evidence="1" id="KW-0812">Transmembrane</keyword>
<name>A0A4S4ND02_9RHOB</name>
<keyword evidence="1" id="KW-0472">Membrane</keyword>
<dbReference type="Proteomes" id="UP000306602">
    <property type="component" value="Unassembled WGS sequence"/>
</dbReference>
<proteinExistence type="predicted"/>
<dbReference type="NCBIfam" id="TIGR03370">
    <property type="entry name" value="VPLPA-CTERM"/>
    <property type="match status" value="1"/>
</dbReference>
<comment type="caution">
    <text evidence="2">The sequence shown here is derived from an EMBL/GenBank/DDBJ whole genome shotgun (WGS) entry which is preliminary data.</text>
</comment>
<keyword evidence="3" id="KW-1185">Reference proteome</keyword>
<dbReference type="InterPro" id="IPR022472">
    <property type="entry name" value="VPLPA-CTERM"/>
</dbReference>
<sequence>MFALAGVGYGNGSLKISYDPGLIAPVPVPASFPLLIGGVAGLFVMKRRAKG</sequence>
<gene>
    <name evidence="2" type="ORF">E4Z66_10550</name>
</gene>
<protein>
    <submittedName>
        <fullName evidence="2">VPLPA-CTERM sorting domain-containing protein</fullName>
    </submittedName>
</protein>
<feature type="transmembrane region" description="Helical" evidence="1">
    <location>
        <begin position="22"/>
        <end position="45"/>
    </location>
</feature>
<evidence type="ECO:0000313" key="2">
    <source>
        <dbReference type="EMBL" id="THH37344.1"/>
    </source>
</evidence>
<dbReference type="OrthoDB" id="7866454at2"/>
<dbReference type="NCBIfam" id="TIGR02595">
    <property type="entry name" value="PEP_CTERM"/>
    <property type="match status" value="1"/>
</dbReference>
<keyword evidence="1" id="KW-1133">Transmembrane helix</keyword>
<evidence type="ECO:0000256" key="1">
    <source>
        <dbReference type="SAM" id="Phobius"/>
    </source>
</evidence>
<evidence type="ECO:0000313" key="3">
    <source>
        <dbReference type="Proteomes" id="UP000306602"/>
    </source>
</evidence>
<organism evidence="2 3">
    <name type="scientific">Aliishimia ponticola</name>
    <dbReference type="NCBI Taxonomy" id="2499833"/>
    <lineage>
        <taxon>Bacteria</taxon>
        <taxon>Pseudomonadati</taxon>
        <taxon>Pseudomonadota</taxon>
        <taxon>Alphaproteobacteria</taxon>
        <taxon>Rhodobacterales</taxon>
        <taxon>Paracoccaceae</taxon>
        <taxon>Aliishimia</taxon>
    </lineage>
</organism>
<dbReference type="InterPro" id="IPR013424">
    <property type="entry name" value="Ice-binding_C"/>
</dbReference>
<accession>A0A4S4ND02</accession>
<dbReference type="EMBL" id="SRKY01000002">
    <property type="protein sequence ID" value="THH37344.1"/>
    <property type="molecule type" value="Genomic_DNA"/>
</dbReference>